<keyword evidence="6 8" id="KW-0472">Membrane</keyword>
<evidence type="ECO:0000256" key="8">
    <source>
        <dbReference type="SAM" id="Phobius"/>
    </source>
</evidence>
<keyword evidence="7" id="KW-0131">Cell cycle</keyword>
<dbReference type="Gene3D" id="3.10.20.310">
    <property type="entry name" value="membrane protein fhac"/>
    <property type="match status" value="1"/>
</dbReference>
<dbReference type="InterPro" id="IPR034746">
    <property type="entry name" value="POTRA"/>
</dbReference>
<protein>
    <recommendedName>
        <fullName evidence="9">POTRA domain-containing protein</fullName>
    </recommendedName>
</protein>
<dbReference type="InterPro" id="IPR005548">
    <property type="entry name" value="Cell_div_FtsQ/DivIB_C"/>
</dbReference>
<evidence type="ECO:0000259" key="9">
    <source>
        <dbReference type="PROSITE" id="PS51779"/>
    </source>
</evidence>
<feature type="domain" description="POTRA" evidence="9">
    <location>
        <begin position="45"/>
        <end position="113"/>
    </location>
</feature>
<gene>
    <name evidence="10" type="ORF">BHF71_08580</name>
</gene>
<evidence type="ECO:0000256" key="2">
    <source>
        <dbReference type="ARBA" id="ARBA00022475"/>
    </source>
</evidence>
<dbReference type="Pfam" id="PF08478">
    <property type="entry name" value="POTRA_1"/>
    <property type="match status" value="1"/>
</dbReference>
<dbReference type="InterPro" id="IPR050487">
    <property type="entry name" value="FtsQ_DivIB"/>
</dbReference>
<keyword evidence="11" id="KW-1185">Reference proteome</keyword>
<comment type="subcellular location">
    <subcellularLocation>
        <location evidence="1">Membrane</location>
    </subcellularLocation>
</comment>
<proteinExistence type="predicted"/>
<dbReference type="Pfam" id="PF03799">
    <property type="entry name" value="FtsQ_DivIB_C"/>
    <property type="match status" value="1"/>
</dbReference>
<dbReference type="STRING" id="337097.BHF71_08580"/>
<evidence type="ECO:0000256" key="1">
    <source>
        <dbReference type="ARBA" id="ARBA00004370"/>
    </source>
</evidence>
<comment type="caution">
    <text evidence="10">The sequence shown here is derived from an EMBL/GenBank/DDBJ whole genome shotgun (WGS) entry which is preliminary data.</text>
</comment>
<dbReference type="RefSeq" id="WP_069656588.1">
    <property type="nucleotide sequence ID" value="NZ_MIJF01000020.1"/>
</dbReference>
<dbReference type="PROSITE" id="PS51779">
    <property type="entry name" value="POTRA"/>
    <property type="match status" value="1"/>
</dbReference>
<evidence type="ECO:0000313" key="11">
    <source>
        <dbReference type="Proteomes" id="UP000243739"/>
    </source>
</evidence>
<evidence type="ECO:0000256" key="5">
    <source>
        <dbReference type="ARBA" id="ARBA00022989"/>
    </source>
</evidence>
<dbReference type="EMBL" id="MIJF01000020">
    <property type="protein sequence ID" value="OEF99529.1"/>
    <property type="molecule type" value="Genomic_DNA"/>
</dbReference>
<name>A0A1D2YV01_9BACI</name>
<dbReference type="Proteomes" id="UP000243739">
    <property type="component" value="Unassembled WGS sequence"/>
</dbReference>
<dbReference type="PANTHER" id="PTHR37820">
    <property type="entry name" value="CELL DIVISION PROTEIN DIVIB"/>
    <property type="match status" value="1"/>
</dbReference>
<dbReference type="GO" id="GO:0051301">
    <property type="term" value="P:cell division"/>
    <property type="evidence" value="ECO:0007669"/>
    <property type="project" value="UniProtKB-KW"/>
</dbReference>
<keyword evidence="2" id="KW-1003">Cell membrane</keyword>
<keyword evidence="4 8" id="KW-0812">Transmembrane</keyword>
<dbReference type="InterPro" id="IPR013685">
    <property type="entry name" value="POTRA_FtsQ_type"/>
</dbReference>
<dbReference type="Gene3D" id="3.40.50.10960">
    <property type="match status" value="1"/>
</dbReference>
<dbReference type="PANTHER" id="PTHR37820:SF1">
    <property type="entry name" value="CELL DIVISION PROTEIN FTSQ"/>
    <property type="match status" value="1"/>
</dbReference>
<keyword evidence="5 8" id="KW-1133">Transmembrane helix</keyword>
<evidence type="ECO:0000256" key="4">
    <source>
        <dbReference type="ARBA" id="ARBA00022692"/>
    </source>
</evidence>
<sequence>MYSEQSFPIYQKRRVKRKRNKRLVGLIILFFLFIAIIIYLKSPISRIAEIEISGIDLLSENDIYKTADLRIGMYYLPIRTNSIKRKLLELEEVKEVNVTKQFPSKLVIQVIEEQPIAYLLNEDGVWLPILENGYIFNGNSEKNFLDRPLVTKWDDVNKIPKLVEELGKIKPSILVEISEIWQSRDLNATFDSSRLIIFTREGYRVHVLLEELGDKMNLYPAIINNLKTKTTKLGDIYLLESMRFEEFDDDNN</sequence>
<dbReference type="GO" id="GO:0005886">
    <property type="term" value="C:plasma membrane"/>
    <property type="evidence" value="ECO:0007669"/>
    <property type="project" value="TreeGrafter"/>
</dbReference>
<feature type="transmembrane region" description="Helical" evidence="8">
    <location>
        <begin position="21"/>
        <end position="40"/>
    </location>
</feature>
<evidence type="ECO:0000313" key="10">
    <source>
        <dbReference type="EMBL" id="OEF99529.1"/>
    </source>
</evidence>
<accession>A0A1D2YV01</accession>
<keyword evidence="3" id="KW-0132">Cell division</keyword>
<organism evidence="10 11">
    <name type="scientific">Vulcanibacillus modesticaldus</name>
    <dbReference type="NCBI Taxonomy" id="337097"/>
    <lineage>
        <taxon>Bacteria</taxon>
        <taxon>Bacillati</taxon>
        <taxon>Bacillota</taxon>
        <taxon>Bacilli</taxon>
        <taxon>Bacillales</taxon>
        <taxon>Bacillaceae</taxon>
        <taxon>Vulcanibacillus</taxon>
    </lineage>
</organism>
<evidence type="ECO:0000256" key="6">
    <source>
        <dbReference type="ARBA" id="ARBA00023136"/>
    </source>
</evidence>
<reference evidence="10 11" key="1">
    <citation type="submission" date="2016-09" db="EMBL/GenBank/DDBJ databases">
        <title>Draft genome sequence for the type strain of Vulcanibacillus modesticaldus BR, a strictly anaerobic, moderately thermophilic, and nitrate-reducing bacterium from deep sea-hydrothermal vents of the Mid-Atlantic Ridge.</title>
        <authorList>
            <person name="Abin C.A."/>
            <person name="Hollibaugh J.T."/>
        </authorList>
    </citation>
    <scope>NUCLEOTIDE SEQUENCE [LARGE SCALE GENOMIC DNA]</scope>
    <source>
        <strain evidence="10 11">BR</strain>
    </source>
</reference>
<dbReference type="AlphaFoldDB" id="A0A1D2YV01"/>
<evidence type="ECO:0000256" key="7">
    <source>
        <dbReference type="ARBA" id="ARBA00023306"/>
    </source>
</evidence>
<evidence type="ECO:0000256" key="3">
    <source>
        <dbReference type="ARBA" id="ARBA00022618"/>
    </source>
</evidence>